<dbReference type="PANTHER" id="PTHR43429:SF2">
    <property type="entry name" value="PYRIDINE NUCLEOTIDE-DISULFIDE OXIDOREDUCTASE DOMAIN-CONTAINING PROTEIN 1"/>
    <property type="match status" value="1"/>
</dbReference>
<organism evidence="4">
    <name type="scientific">Pan troglodytes</name>
    <name type="common">Chimpanzee</name>
    <dbReference type="NCBI Taxonomy" id="9598"/>
    <lineage>
        <taxon>Eukaryota</taxon>
        <taxon>Metazoa</taxon>
        <taxon>Chordata</taxon>
        <taxon>Craniata</taxon>
        <taxon>Vertebrata</taxon>
        <taxon>Euteleostomi</taxon>
        <taxon>Mammalia</taxon>
        <taxon>Eutheria</taxon>
        <taxon>Euarchontoglires</taxon>
        <taxon>Primates</taxon>
        <taxon>Haplorrhini</taxon>
        <taxon>Catarrhini</taxon>
        <taxon>Hominidae</taxon>
        <taxon>Pan</taxon>
    </lineage>
</organism>
<dbReference type="AlphaFoldDB" id="A0A2J8QRD5"/>
<reference evidence="4" key="1">
    <citation type="submission" date="2017-12" db="EMBL/GenBank/DDBJ databases">
        <title>High-resolution comparative analysis of great ape genomes.</title>
        <authorList>
            <person name="Pollen A."/>
            <person name="Hastie A."/>
            <person name="Hormozdiari F."/>
            <person name="Dougherty M."/>
            <person name="Liu R."/>
            <person name="Chaisson M."/>
            <person name="Hoppe E."/>
            <person name="Hill C."/>
            <person name="Pang A."/>
            <person name="Hillier L."/>
            <person name="Baker C."/>
            <person name="Armstrong J."/>
            <person name="Shendure J."/>
            <person name="Paten B."/>
            <person name="Wilson R."/>
            <person name="Chao H."/>
            <person name="Schneider V."/>
            <person name="Ventura M."/>
            <person name="Kronenberg Z."/>
            <person name="Murali S."/>
            <person name="Gordon D."/>
            <person name="Cantsilieris S."/>
            <person name="Munson K."/>
            <person name="Nelson B."/>
            <person name="Raja A."/>
            <person name="Underwood J."/>
            <person name="Diekhans M."/>
            <person name="Fiddes I."/>
            <person name="Haussler D."/>
            <person name="Eichler E."/>
        </authorList>
    </citation>
    <scope>NUCLEOTIDE SEQUENCE [LARGE SCALE GENOMIC DNA]</scope>
    <source>
        <strain evidence="4">Yerkes chimp pedigree #C0471</strain>
    </source>
</reference>
<name>A0A2J8QRD5_PANTR</name>
<sequence>MEAARPPPTAGKFVVVGGGIAGVTCAEQLATHFPSEDILLVTASPVIKAVTNFKQ</sequence>
<protein>
    <submittedName>
        <fullName evidence="4">PYROXD1 isoform 3</fullName>
    </submittedName>
</protein>
<comment type="cofactor">
    <cofactor evidence="1">
        <name>FAD</name>
        <dbReference type="ChEBI" id="CHEBI:57692"/>
    </cofactor>
</comment>
<dbReference type="InterPro" id="IPR036188">
    <property type="entry name" value="FAD/NAD-bd_sf"/>
</dbReference>
<dbReference type="EMBL" id="NBAG03000023">
    <property type="protein sequence ID" value="PNI98836.1"/>
    <property type="molecule type" value="Genomic_DNA"/>
</dbReference>
<dbReference type="SUPFAM" id="SSF51905">
    <property type="entry name" value="FAD/NAD(P)-binding domain"/>
    <property type="match status" value="1"/>
</dbReference>
<dbReference type="Gene3D" id="3.50.50.60">
    <property type="entry name" value="FAD/NAD(P)-binding domain"/>
    <property type="match status" value="1"/>
</dbReference>
<accession>A0A2J8QRD5</accession>
<comment type="caution">
    <text evidence="4">The sequence shown here is derived from an EMBL/GenBank/DDBJ whole genome shotgun (WGS) entry which is preliminary data.</text>
</comment>
<evidence type="ECO:0000256" key="3">
    <source>
        <dbReference type="ARBA" id="ARBA00022827"/>
    </source>
</evidence>
<keyword evidence="2" id="KW-0285">Flavoprotein</keyword>
<gene>
    <name evidence="4" type="ORF">CK820_G0019095</name>
</gene>
<evidence type="ECO:0000256" key="1">
    <source>
        <dbReference type="ARBA" id="ARBA00001974"/>
    </source>
</evidence>
<keyword evidence="3" id="KW-0274">FAD</keyword>
<evidence type="ECO:0000256" key="2">
    <source>
        <dbReference type="ARBA" id="ARBA00022630"/>
    </source>
</evidence>
<proteinExistence type="predicted"/>
<evidence type="ECO:0000313" key="4">
    <source>
        <dbReference type="EMBL" id="PNI98836.1"/>
    </source>
</evidence>
<dbReference type="InterPro" id="IPR050260">
    <property type="entry name" value="FAD-bd_OxRdtase"/>
</dbReference>
<dbReference type="PANTHER" id="PTHR43429">
    <property type="entry name" value="PYRIDINE NUCLEOTIDE-DISULFIDE OXIDOREDUCTASE DOMAIN-CONTAINING"/>
    <property type="match status" value="1"/>
</dbReference>
<dbReference type="SMR" id="A0A2J8QRD5"/>